<dbReference type="InterPro" id="IPR036282">
    <property type="entry name" value="Glutathione-S-Trfase_C_sf"/>
</dbReference>
<dbReference type="Pfam" id="PF13409">
    <property type="entry name" value="GST_N_2"/>
    <property type="match status" value="1"/>
</dbReference>
<name>A0ABR4LDE8_9EURO</name>
<dbReference type="GeneID" id="98145446"/>
<dbReference type="SUPFAM" id="SSF47616">
    <property type="entry name" value="GST C-terminal domain-like"/>
    <property type="match status" value="1"/>
</dbReference>
<accession>A0ABR4LDE8</accession>
<dbReference type="EMBL" id="JBFXLQ010000066">
    <property type="protein sequence ID" value="KAL2862540.1"/>
    <property type="molecule type" value="Genomic_DNA"/>
</dbReference>
<evidence type="ECO:0008006" key="5">
    <source>
        <dbReference type="Google" id="ProtNLM"/>
    </source>
</evidence>
<dbReference type="InterPro" id="IPR004045">
    <property type="entry name" value="Glutathione_S-Trfase_N"/>
</dbReference>
<dbReference type="Proteomes" id="UP001610432">
    <property type="component" value="Unassembled WGS sequence"/>
</dbReference>
<dbReference type="InterPro" id="IPR036249">
    <property type="entry name" value="Thioredoxin-like_sf"/>
</dbReference>
<feature type="domain" description="GST N-terminal" evidence="1">
    <location>
        <begin position="22"/>
        <end position="98"/>
    </location>
</feature>
<evidence type="ECO:0000259" key="2">
    <source>
        <dbReference type="Pfam" id="PF22041"/>
    </source>
</evidence>
<dbReference type="RefSeq" id="XP_070881519.1">
    <property type="nucleotide sequence ID" value="XM_071030374.1"/>
</dbReference>
<evidence type="ECO:0000259" key="1">
    <source>
        <dbReference type="Pfam" id="PF13409"/>
    </source>
</evidence>
<comment type="caution">
    <text evidence="3">The sequence shown here is derived from an EMBL/GenBank/DDBJ whole genome shotgun (WGS) entry which is preliminary data.</text>
</comment>
<dbReference type="SUPFAM" id="SSF52833">
    <property type="entry name" value="Thioredoxin-like"/>
    <property type="match status" value="1"/>
</dbReference>
<dbReference type="Pfam" id="PF22041">
    <property type="entry name" value="GST_C_7"/>
    <property type="match status" value="1"/>
</dbReference>
<protein>
    <recommendedName>
        <fullName evidence="5">GST N-terminal domain-containing protein</fullName>
    </recommendedName>
</protein>
<gene>
    <name evidence="3" type="ORF">BJX67DRAFT_366204</name>
</gene>
<proteinExistence type="predicted"/>
<keyword evidence="4" id="KW-1185">Reference proteome</keyword>
<sequence>MANESVHFFDLYSDRPTATKSWSPHTLKVRAILNFKGIPYTQTWTSYPDVKPLATSLGLSPNASGIPYTVPIIIHKSVTSNPNGAIMDSIPIGLHLDKVFPSPPLFPSGDASYALLLAVDKIVSQLEPSIRPFIVPRVVSHLDERGQKYFHETRSRSFGKPLSEVRPTNAETIEALWKESATVAAPLVKMLAGREGKTGPFFEGEKAGFADLLLAARLAFIARYDEELFGRFVGLGGGELGRLYEACRPWLEGQGVDKEWEFPQAA</sequence>
<evidence type="ECO:0000313" key="4">
    <source>
        <dbReference type="Proteomes" id="UP001610432"/>
    </source>
</evidence>
<evidence type="ECO:0000313" key="3">
    <source>
        <dbReference type="EMBL" id="KAL2862540.1"/>
    </source>
</evidence>
<organism evidence="3 4">
    <name type="scientific">Aspergillus lucknowensis</name>
    <dbReference type="NCBI Taxonomy" id="176173"/>
    <lineage>
        <taxon>Eukaryota</taxon>
        <taxon>Fungi</taxon>
        <taxon>Dikarya</taxon>
        <taxon>Ascomycota</taxon>
        <taxon>Pezizomycotina</taxon>
        <taxon>Eurotiomycetes</taxon>
        <taxon>Eurotiomycetidae</taxon>
        <taxon>Eurotiales</taxon>
        <taxon>Aspergillaceae</taxon>
        <taxon>Aspergillus</taxon>
        <taxon>Aspergillus subgen. Nidulantes</taxon>
    </lineage>
</organism>
<dbReference type="InterPro" id="IPR054416">
    <property type="entry name" value="GST_UstS-like_C"/>
</dbReference>
<feature type="domain" description="Glutathione S-transferase UstS-like C-terminal" evidence="2">
    <location>
        <begin position="120"/>
        <end position="250"/>
    </location>
</feature>
<reference evidence="3 4" key="1">
    <citation type="submission" date="2024-07" db="EMBL/GenBank/DDBJ databases">
        <title>Section-level genome sequencing and comparative genomics of Aspergillus sections Usti and Cavernicolus.</title>
        <authorList>
            <consortium name="Lawrence Berkeley National Laboratory"/>
            <person name="Nybo J.L."/>
            <person name="Vesth T.C."/>
            <person name="Theobald S."/>
            <person name="Frisvad J.C."/>
            <person name="Larsen T.O."/>
            <person name="Kjaerboelling I."/>
            <person name="Rothschild-Mancinelli K."/>
            <person name="Lyhne E.K."/>
            <person name="Kogle M.E."/>
            <person name="Barry K."/>
            <person name="Clum A."/>
            <person name="Na H."/>
            <person name="Ledsgaard L."/>
            <person name="Lin J."/>
            <person name="Lipzen A."/>
            <person name="Kuo A."/>
            <person name="Riley R."/>
            <person name="Mondo S."/>
            <person name="Labutti K."/>
            <person name="Haridas S."/>
            <person name="Pangalinan J."/>
            <person name="Salamov A.A."/>
            <person name="Simmons B.A."/>
            <person name="Magnuson J.K."/>
            <person name="Chen J."/>
            <person name="Drula E."/>
            <person name="Henrissat B."/>
            <person name="Wiebenga A."/>
            <person name="Lubbers R.J."/>
            <person name="Gomes A.C."/>
            <person name="Macurrencykelacurrency M.R."/>
            <person name="Stajich J."/>
            <person name="Grigoriev I.V."/>
            <person name="Mortensen U.H."/>
            <person name="De Vries R.P."/>
            <person name="Baker S.E."/>
            <person name="Andersen M.R."/>
        </authorList>
    </citation>
    <scope>NUCLEOTIDE SEQUENCE [LARGE SCALE GENOMIC DNA]</scope>
    <source>
        <strain evidence="3 4">CBS 449.75</strain>
    </source>
</reference>
<dbReference type="Gene3D" id="3.40.30.10">
    <property type="entry name" value="Glutaredoxin"/>
    <property type="match status" value="1"/>
</dbReference>
<dbReference type="Gene3D" id="1.20.1050.10">
    <property type="match status" value="1"/>
</dbReference>